<protein>
    <submittedName>
        <fullName evidence="2">Unplaced genomic scaffold scaffold_344, whole genome shotgun sequence</fullName>
    </submittedName>
</protein>
<proteinExistence type="predicted"/>
<organism evidence="2 3">
    <name type="scientific">Paxillus rubicundulus Ve08.2h10</name>
    <dbReference type="NCBI Taxonomy" id="930991"/>
    <lineage>
        <taxon>Eukaryota</taxon>
        <taxon>Fungi</taxon>
        <taxon>Dikarya</taxon>
        <taxon>Basidiomycota</taxon>
        <taxon>Agaricomycotina</taxon>
        <taxon>Agaricomycetes</taxon>
        <taxon>Agaricomycetidae</taxon>
        <taxon>Boletales</taxon>
        <taxon>Paxilineae</taxon>
        <taxon>Paxillaceae</taxon>
        <taxon>Paxillus</taxon>
    </lineage>
</organism>
<evidence type="ECO:0000313" key="2">
    <source>
        <dbReference type="EMBL" id="KIK93672.1"/>
    </source>
</evidence>
<dbReference type="OrthoDB" id="3264586at2759"/>
<gene>
    <name evidence="2" type="ORF">PAXRUDRAFT_500919</name>
</gene>
<name>A0A0D0D9F4_9AGAM</name>
<feature type="region of interest" description="Disordered" evidence="1">
    <location>
        <begin position="1"/>
        <end position="37"/>
    </location>
</feature>
<reference evidence="3" key="2">
    <citation type="submission" date="2015-01" db="EMBL/GenBank/DDBJ databases">
        <title>Evolutionary Origins and Diversification of the Mycorrhizal Mutualists.</title>
        <authorList>
            <consortium name="DOE Joint Genome Institute"/>
            <consortium name="Mycorrhizal Genomics Consortium"/>
            <person name="Kohler A."/>
            <person name="Kuo A."/>
            <person name="Nagy L.G."/>
            <person name="Floudas D."/>
            <person name="Copeland A."/>
            <person name="Barry K.W."/>
            <person name="Cichocki N."/>
            <person name="Veneault-Fourrey C."/>
            <person name="LaButti K."/>
            <person name="Lindquist E.A."/>
            <person name="Lipzen A."/>
            <person name="Lundell T."/>
            <person name="Morin E."/>
            <person name="Murat C."/>
            <person name="Riley R."/>
            <person name="Ohm R."/>
            <person name="Sun H."/>
            <person name="Tunlid A."/>
            <person name="Henrissat B."/>
            <person name="Grigoriev I.V."/>
            <person name="Hibbett D.S."/>
            <person name="Martin F."/>
        </authorList>
    </citation>
    <scope>NUCLEOTIDE SEQUENCE [LARGE SCALE GENOMIC DNA]</scope>
    <source>
        <strain evidence="3">Ve08.2h10</strain>
    </source>
</reference>
<dbReference type="AlphaFoldDB" id="A0A0D0D9F4"/>
<sequence>MTHEHSRNSDTHWHRTRNGTETGGKPKKSEQAFESRINTAFTVTREASEKTSRDTNSYADAVQKSLSRLEELHARKRAASQIMKAQARINEFENLFSTYPSLLDDLVPCRMQVIQAGQEMTQAQSAQMRKSRKNMMNAAKRGLDEGREEQRLVADASELIKHYKALILAI</sequence>
<keyword evidence="3" id="KW-1185">Reference proteome</keyword>
<evidence type="ECO:0000313" key="3">
    <source>
        <dbReference type="Proteomes" id="UP000054538"/>
    </source>
</evidence>
<dbReference type="HOGENOM" id="CLU_141185_0_0_1"/>
<dbReference type="EMBL" id="KN825166">
    <property type="protein sequence ID" value="KIK93672.1"/>
    <property type="molecule type" value="Genomic_DNA"/>
</dbReference>
<feature type="compositionally biased region" description="Basic and acidic residues" evidence="1">
    <location>
        <begin position="1"/>
        <end position="13"/>
    </location>
</feature>
<accession>A0A0D0D9F4</accession>
<dbReference type="Proteomes" id="UP000054538">
    <property type="component" value="Unassembled WGS sequence"/>
</dbReference>
<reference evidence="2 3" key="1">
    <citation type="submission" date="2014-04" db="EMBL/GenBank/DDBJ databases">
        <authorList>
            <consortium name="DOE Joint Genome Institute"/>
            <person name="Kuo A."/>
            <person name="Kohler A."/>
            <person name="Jargeat P."/>
            <person name="Nagy L.G."/>
            <person name="Floudas D."/>
            <person name="Copeland A."/>
            <person name="Barry K.W."/>
            <person name="Cichocki N."/>
            <person name="Veneault-Fourrey C."/>
            <person name="LaButti K."/>
            <person name="Lindquist E.A."/>
            <person name="Lipzen A."/>
            <person name="Lundell T."/>
            <person name="Morin E."/>
            <person name="Murat C."/>
            <person name="Sun H."/>
            <person name="Tunlid A."/>
            <person name="Henrissat B."/>
            <person name="Grigoriev I.V."/>
            <person name="Hibbett D.S."/>
            <person name="Martin F."/>
            <person name="Nordberg H.P."/>
            <person name="Cantor M.N."/>
            <person name="Hua S.X."/>
        </authorList>
    </citation>
    <scope>NUCLEOTIDE SEQUENCE [LARGE SCALE GENOMIC DNA]</scope>
    <source>
        <strain evidence="2 3">Ve08.2h10</strain>
    </source>
</reference>
<dbReference type="InParanoid" id="A0A0D0D9F4"/>
<evidence type="ECO:0000256" key="1">
    <source>
        <dbReference type="SAM" id="MobiDB-lite"/>
    </source>
</evidence>